<dbReference type="RefSeq" id="WP_011796530.1">
    <property type="nucleotide sequence ID" value="NZ_CP023687.1"/>
</dbReference>
<sequence>MNNQKIQLCINEIQDFHWKISSRGPVLAGSENLGLTKFKIKELPPDYLDFLNSFGEFHNLEDTAWFLMYEDYLGTSESSFAWNEFEKQSLEAALDQEDEERVKEFWGKHLPIFISVKDGYSFIALSLLEGQAGAVVVGREPEYEETSVICDDLEGFFLMLSKHVRGDEINSMLGNMV</sequence>
<name>A0ABY9ATQ6_PARCI</name>
<evidence type="ECO:0000313" key="2">
    <source>
        <dbReference type="EMBL" id="WIY50305.1"/>
    </source>
</evidence>
<dbReference type="InterPro" id="IPR037883">
    <property type="entry name" value="Knr4/Smi1-like_sf"/>
</dbReference>
<dbReference type="Pfam" id="PF09346">
    <property type="entry name" value="SMI1_KNR4"/>
    <property type="match status" value="1"/>
</dbReference>
<evidence type="ECO:0000259" key="1">
    <source>
        <dbReference type="Pfam" id="PF09346"/>
    </source>
</evidence>
<dbReference type="InterPro" id="IPR018958">
    <property type="entry name" value="Knr4/Smi1-like_dom"/>
</dbReference>
<proteinExistence type="predicted"/>
<gene>
    <name evidence="2" type="ORF">QRO08_06985</name>
</gene>
<feature type="domain" description="Knr4/Smi1-like" evidence="1">
    <location>
        <begin position="42"/>
        <end position="157"/>
    </location>
</feature>
<protein>
    <submittedName>
        <fullName evidence="2">SMI1/KNR4 family protein</fullName>
    </submittedName>
</protein>
<keyword evidence="3" id="KW-1185">Reference proteome</keyword>
<organism evidence="2 3">
    <name type="scientific">Paracidovorax citrulli</name>
    <name type="common">Acidovorax citrulli</name>
    <dbReference type="NCBI Taxonomy" id="80869"/>
    <lineage>
        <taxon>Bacteria</taxon>
        <taxon>Pseudomonadati</taxon>
        <taxon>Pseudomonadota</taxon>
        <taxon>Betaproteobacteria</taxon>
        <taxon>Burkholderiales</taxon>
        <taxon>Comamonadaceae</taxon>
        <taxon>Paracidovorax</taxon>
    </lineage>
</organism>
<dbReference type="SUPFAM" id="SSF160631">
    <property type="entry name" value="SMI1/KNR4-like"/>
    <property type="match status" value="1"/>
</dbReference>
<dbReference type="EMBL" id="CP127363">
    <property type="protein sequence ID" value="WIY50305.1"/>
    <property type="molecule type" value="Genomic_DNA"/>
</dbReference>
<dbReference type="Proteomes" id="UP001242732">
    <property type="component" value="Chromosome"/>
</dbReference>
<dbReference type="Gene3D" id="3.40.1580.10">
    <property type="entry name" value="SMI1/KNR4-like"/>
    <property type="match status" value="1"/>
</dbReference>
<reference evidence="2 3" key="1">
    <citation type="submission" date="2023-06" db="EMBL/GenBank/DDBJ databases">
        <authorList>
            <person name="Ham H."/>
            <person name="Park D.S."/>
        </authorList>
    </citation>
    <scope>NUCLEOTIDE SEQUENCE [LARGE SCALE GENOMIC DNA]</scope>
    <source>
        <strain evidence="2 3">KACC 17005</strain>
    </source>
</reference>
<evidence type="ECO:0000313" key="3">
    <source>
        <dbReference type="Proteomes" id="UP001242732"/>
    </source>
</evidence>
<accession>A0ABY9ATQ6</accession>